<evidence type="ECO:0000259" key="9">
    <source>
        <dbReference type="PROSITE" id="PS50850"/>
    </source>
</evidence>
<evidence type="ECO:0000256" key="6">
    <source>
        <dbReference type="ARBA" id="ARBA00023136"/>
    </source>
</evidence>
<evidence type="ECO:0000313" key="11">
    <source>
        <dbReference type="Proteomes" id="UP000813385"/>
    </source>
</evidence>
<evidence type="ECO:0000256" key="2">
    <source>
        <dbReference type="ARBA" id="ARBA00010992"/>
    </source>
</evidence>
<dbReference type="GO" id="GO:0005351">
    <property type="term" value="F:carbohydrate:proton symporter activity"/>
    <property type="evidence" value="ECO:0007669"/>
    <property type="project" value="TreeGrafter"/>
</dbReference>
<feature type="transmembrane region" description="Helical" evidence="8">
    <location>
        <begin position="291"/>
        <end position="312"/>
    </location>
</feature>
<dbReference type="FunFam" id="1.20.1250.20:FF:000117">
    <property type="entry name" value="MFS hexose transporter"/>
    <property type="match status" value="1"/>
</dbReference>
<dbReference type="NCBIfam" id="TIGR00879">
    <property type="entry name" value="SP"/>
    <property type="match status" value="1"/>
</dbReference>
<sequence>MGFKFKAANSQTKGNLQIAQVEAPHFEKVSWTKEPHLRKLYFLTIILMVASATTGYDGMLVNTSQQIQLWKDFFGEDVVDPMRLGVLINMFAIGSITSFFITPYVADTFGRKIAIAIGCVFMIGGGCITAFCNGWGMYIAGRFVLGFGNSLAQMSSPLLLTEICHPQHRGPVTAIYNCLWNLGSLIVTAIGWGTSYVNNNWSWRSITFIQIVPSVIQIVGIWFIPESPRYLVNKDRSEEALAMLTKWHGGGDVNNATVQFQYREIRETINLEKQAGKVSSYADFFRTRGNLWRLGIIISLGVISQYSGNALFSNYMDMIYMGAGITKQNQKLALSTGKAVLDLSCAVGAALTVDYFGRRPLFLTAITGMVVSFVCWTICGAIYENSEDASGLGTNSSAGYAQLVFIWIFGIFYDIGFSGLLVAYALEVLPFQLRAKGMMILNITIQAILALSNQTNKLAWDSLPNHWNFMLFYTLWDLLELVFVYVFYVETKGPTLEEIARIFDGDEAVAHINLEQVEKEIHINEQEEDINTRASHGEKTAA</sequence>
<feature type="transmembrane region" description="Helical" evidence="8">
    <location>
        <begin position="81"/>
        <end position="101"/>
    </location>
</feature>
<dbReference type="OrthoDB" id="6133115at2759"/>
<dbReference type="InterPro" id="IPR036259">
    <property type="entry name" value="MFS_trans_sf"/>
</dbReference>
<evidence type="ECO:0000256" key="7">
    <source>
        <dbReference type="RuleBase" id="RU003346"/>
    </source>
</evidence>
<dbReference type="Proteomes" id="UP000813385">
    <property type="component" value="Unassembled WGS sequence"/>
</dbReference>
<keyword evidence="11" id="KW-1185">Reference proteome</keyword>
<protein>
    <submittedName>
        <fullName evidence="10">General substrate transporter</fullName>
    </submittedName>
</protein>
<feature type="transmembrane region" description="Helical" evidence="8">
    <location>
        <begin position="403"/>
        <end position="426"/>
    </location>
</feature>
<accession>A0A8K0TQI4</accession>
<keyword evidence="5 8" id="KW-1133">Transmembrane helix</keyword>
<dbReference type="AlphaFoldDB" id="A0A8K0TQI4"/>
<feature type="domain" description="Major facilitator superfamily (MFS) profile" evidence="9">
    <location>
        <begin position="43"/>
        <end position="492"/>
    </location>
</feature>
<evidence type="ECO:0000256" key="5">
    <source>
        <dbReference type="ARBA" id="ARBA00022989"/>
    </source>
</evidence>
<comment type="caution">
    <text evidence="10">The sequence shown here is derived from an EMBL/GenBank/DDBJ whole genome shotgun (WGS) entry which is preliminary data.</text>
</comment>
<comment type="similarity">
    <text evidence="2 7">Belongs to the major facilitator superfamily. Sugar transporter (TC 2.A.1.1) family.</text>
</comment>
<dbReference type="PROSITE" id="PS00216">
    <property type="entry name" value="SUGAR_TRANSPORT_1"/>
    <property type="match status" value="1"/>
</dbReference>
<evidence type="ECO:0000256" key="8">
    <source>
        <dbReference type="SAM" id="Phobius"/>
    </source>
</evidence>
<keyword evidence="6 8" id="KW-0472">Membrane</keyword>
<dbReference type="InterPro" id="IPR005828">
    <property type="entry name" value="MFS_sugar_transport-like"/>
</dbReference>
<dbReference type="InterPro" id="IPR050360">
    <property type="entry name" value="MFS_Sugar_Transporters"/>
</dbReference>
<dbReference type="PROSITE" id="PS50850">
    <property type="entry name" value="MFS"/>
    <property type="match status" value="1"/>
</dbReference>
<evidence type="ECO:0000256" key="4">
    <source>
        <dbReference type="ARBA" id="ARBA00022692"/>
    </source>
</evidence>
<feature type="transmembrane region" description="Helical" evidence="8">
    <location>
        <begin position="360"/>
        <end position="383"/>
    </location>
</feature>
<dbReference type="Gene3D" id="1.20.1250.20">
    <property type="entry name" value="MFS general substrate transporter like domains"/>
    <property type="match status" value="1"/>
</dbReference>
<dbReference type="EMBL" id="JAGPXD010000002">
    <property type="protein sequence ID" value="KAH7367447.1"/>
    <property type="molecule type" value="Genomic_DNA"/>
</dbReference>
<dbReference type="Pfam" id="PF00083">
    <property type="entry name" value="Sugar_tr"/>
    <property type="match status" value="1"/>
</dbReference>
<dbReference type="PANTHER" id="PTHR48022:SF66">
    <property type="entry name" value="MFS HEXOSE TRANSPORTER"/>
    <property type="match status" value="1"/>
</dbReference>
<evidence type="ECO:0000256" key="1">
    <source>
        <dbReference type="ARBA" id="ARBA00004141"/>
    </source>
</evidence>
<keyword evidence="4 8" id="KW-0812">Transmembrane</keyword>
<dbReference type="InterPro" id="IPR003663">
    <property type="entry name" value="Sugar/inositol_transpt"/>
</dbReference>
<dbReference type="InterPro" id="IPR020846">
    <property type="entry name" value="MFS_dom"/>
</dbReference>
<dbReference type="GO" id="GO:0016020">
    <property type="term" value="C:membrane"/>
    <property type="evidence" value="ECO:0007669"/>
    <property type="project" value="UniProtKB-SubCell"/>
</dbReference>
<feature type="transmembrane region" description="Helical" evidence="8">
    <location>
        <begin position="137"/>
        <end position="160"/>
    </location>
</feature>
<feature type="transmembrane region" description="Helical" evidence="8">
    <location>
        <begin position="40"/>
        <end position="61"/>
    </location>
</feature>
<feature type="transmembrane region" description="Helical" evidence="8">
    <location>
        <begin position="467"/>
        <end position="488"/>
    </location>
</feature>
<evidence type="ECO:0000313" key="10">
    <source>
        <dbReference type="EMBL" id="KAH7367447.1"/>
    </source>
</evidence>
<name>A0A8K0TQI4_9PEZI</name>
<organism evidence="10 11">
    <name type="scientific">Plectosphaerella cucumerina</name>
    <dbReference type="NCBI Taxonomy" id="40658"/>
    <lineage>
        <taxon>Eukaryota</taxon>
        <taxon>Fungi</taxon>
        <taxon>Dikarya</taxon>
        <taxon>Ascomycota</taxon>
        <taxon>Pezizomycotina</taxon>
        <taxon>Sordariomycetes</taxon>
        <taxon>Hypocreomycetidae</taxon>
        <taxon>Glomerellales</taxon>
        <taxon>Plectosphaerellaceae</taxon>
        <taxon>Plectosphaerella</taxon>
    </lineage>
</organism>
<feature type="transmembrane region" description="Helical" evidence="8">
    <location>
        <begin position="172"/>
        <end position="193"/>
    </location>
</feature>
<dbReference type="PANTHER" id="PTHR48022">
    <property type="entry name" value="PLASTIDIC GLUCOSE TRANSPORTER 4"/>
    <property type="match status" value="1"/>
</dbReference>
<feature type="transmembrane region" description="Helical" evidence="8">
    <location>
        <begin position="205"/>
        <end position="224"/>
    </location>
</feature>
<proteinExistence type="inferred from homology"/>
<dbReference type="SUPFAM" id="SSF103473">
    <property type="entry name" value="MFS general substrate transporter"/>
    <property type="match status" value="1"/>
</dbReference>
<dbReference type="InterPro" id="IPR005829">
    <property type="entry name" value="Sugar_transporter_CS"/>
</dbReference>
<evidence type="ECO:0000256" key="3">
    <source>
        <dbReference type="ARBA" id="ARBA00022448"/>
    </source>
</evidence>
<gene>
    <name evidence="10" type="ORF">B0T11DRAFT_275296</name>
</gene>
<comment type="subcellular location">
    <subcellularLocation>
        <location evidence="1">Membrane</location>
        <topology evidence="1">Multi-pass membrane protein</topology>
    </subcellularLocation>
</comment>
<reference evidence="10" key="1">
    <citation type="journal article" date="2021" name="Nat. Commun.">
        <title>Genetic determinants of endophytism in the Arabidopsis root mycobiome.</title>
        <authorList>
            <person name="Mesny F."/>
            <person name="Miyauchi S."/>
            <person name="Thiergart T."/>
            <person name="Pickel B."/>
            <person name="Atanasova L."/>
            <person name="Karlsson M."/>
            <person name="Huettel B."/>
            <person name="Barry K.W."/>
            <person name="Haridas S."/>
            <person name="Chen C."/>
            <person name="Bauer D."/>
            <person name="Andreopoulos W."/>
            <person name="Pangilinan J."/>
            <person name="LaButti K."/>
            <person name="Riley R."/>
            <person name="Lipzen A."/>
            <person name="Clum A."/>
            <person name="Drula E."/>
            <person name="Henrissat B."/>
            <person name="Kohler A."/>
            <person name="Grigoriev I.V."/>
            <person name="Martin F.M."/>
            <person name="Hacquard S."/>
        </authorList>
    </citation>
    <scope>NUCLEOTIDE SEQUENCE</scope>
    <source>
        <strain evidence="10">MPI-CAGE-AT-0016</strain>
    </source>
</reference>
<feature type="transmembrane region" description="Helical" evidence="8">
    <location>
        <begin position="113"/>
        <end position="131"/>
    </location>
</feature>
<keyword evidence="3 7" id="KW-0813">Transport</keyword>